<dbReference type="OrthoDB" id="3200438at2759"/>
<proteinExistence type="predicted"/>
<dbReference type="Proteomes" id="UP000559256">
    <property type="component" value="Unassembled WGS sequence"/>
</dbReference>
<protein>
    <submittedName>
        <fullName evidence="2">Uncharacterized protein</fullName>
    </submittedName>
</protein>
<evidence type="ECO:0000313" key="3">
    <source>
        <dbReference type="Proteomes" id="UP000559256"/>
    </source>
</evidence>
<evidence type="ECO:0000256" key="1">
    <source>
        <dbReference type="SAM" id="MobiDB-lite"/>
    </source>
</evidence>
<dbReference type="AlphaFoldDB" id="A0A8H5GIW3"/>
<feature type="compositionally biased region" description="Basic and acidic residues" evidence="1">
    <location>
        <begin position="28"/>
        <end position="41"/>
    </location>
</feature>
<comment type="caution">
    <text evidence="2">The sequence shown here is derived from an EMBL/GenBank/DDBJ whole genome shotgun (WGS) entry which is preliminary data.</text>
</comment>
<name>A0A8H5GIW3_9AGAR</name>
<dbReference type="EMBL" id="JAACJM010000026">
    <property type="protein sequence ID" value="KAF5365742.1"/>
    <property type="molecule type" value="Genomic_DNA"/>
</dbReference>
<organism evidence="2 3">
    <name type="scientific">Tetrapyrgos nigripes</name>
    <dbReference type="NCBI Taxonomy" id="182062"/>
    <lineage>
        <taxon>Eukaryota</taxon>
        <taxon>Fungi</taxon>
        <taxon>Dikarya</taxon>
        <taxon>Basidiomycota</taxon>
        <taxon>Agaricomycotina</taxon>
        <taxon>Agaricomycetes</taxon>
        <taxon>Agaricomycetidae</taxon>
        <taxon>Agaricales</taxon>
        <taxon>Marasmiineae</taxon>
        <taxon>Marasmiaceae</taxon>
        <taxon>Tetrapyrgos</taxon>
    </lineage>
</organism>
<feature type="region of interest" description="Disordered" evidence="1">
    <location>
        <begin position="1"/>
        <end position="48"/>
    </location>
</feature>
<evidence type="ECO:0000313" key="2">
    <source>
        <dbReference type="EMBL" id="KAF5365742.1"/>
    </source>
</evidence>
<keyword evidence="3" id="KW-1185">Reference proteome</keyword>
<feature type="compositionally biased region" description="Low complexity" evidence="1">
    <location>
        <begin position="189"/>
        <end position="204"/>
    </location>
</feature>
<feature type="region of interest" description="Disordered" evidence="1">
    <location>
        <begin position="134"/>
        <end position="209"/>
    </location>
</feature>
<accession>A0A8H5GIW3</accession>
<feature type="compositionally biased region" description="Low complexity" evidence="1">
    <location>
        <begin position="7"/>
        <end position="24"/>
    </location>
</feature>
<sequence length="233" mass="25725">MQMELDLPPLSFLPMSTFPSSSSSKRARSPDETEDYHERPCKRPSLATDADLFHQAPSYFNSRGSRYASEDSWVQQAGELTIDSPFSSSSEMLPYDHVVIRGEGDVAMDCDQSTNSKPRPPPLLIQTTFDSSPHLRQHIHHPNDSLHKQPPSAPQQPCLPTINVLPPTPDMSVPLRAATPLDSAASTDSPMSVHTSPMSTTSSPSRRHRFAMGPRADCWKCRMGVKGHAVHLD</sequence>
<gene>
    <name evidence="2" type="ORF">D9758_003269</name>
</gene>
<reference evidence="2 3" key="1">
    <citation type="journal article" date="2020" name="ISME J.">
        <title>Uncovering the hidden diversity of litter-decomposition mechanisms in mushroom-forming fungi.</title>
        <authorList>
            <person name="Floudas D."/>
            <person name="Bentzer J."/>
            <person name="Ahren D."/>
            <person name="Johansson T."/>
            <person name="Persson P."/>
            <person name="Tunlid A."/>
        </authorList>
    </citation>
    <scope>NUCLEOTIDE SEQUENCE [LARGE SCALE GENOMIC DNA]</scope>
    <source>
        <strain evidence="2 3">CBS 291.85</strain>
    </source>
</reference>